<keyword evidence="6" id="KW-1185">Reference proteome</keyword>
<evidence type="ECO:0000259" key="4">
    <source>
        <dbReference type="Pfam" id="PF14096"/>
    </source>
</evidence>
<dbReference type="Proteomes" id="UP000605427">
    <property type="component" value="Unassembled WGS sequence"/>
</dbReference>
<dbReference type="PROSITE" id="PS50297">
    <property type="entry name" value="ANK_REP_REGION"/>
    <property type="match status" value="1"/>
</dbReference>
<dbReference type="SUPFAM" id="SSF48403">
    <property type="entry name" value="Ankyrin repeat"/>
    <property type="match status" value="1"/>
</dbReference>
<evidence type="ECO:0000313" key="6">
    <source>
        <dbReference type="Proteomes" id="UP000605427"/>
    </source>
</evidence>
<dbReference type="InterPro" id="IPR036770">
    <property type="entry name" value="Ankyrin_rpt-contain_sf"/>
</dbReference>
<name>A0ABQ1ZN39_9BACL</name>
<dbReference type="InterPro" id="IPR050776">
    <property type="entry name" value="Ank_Repeat/CDKN_Inhibitor"/>
</dbReference>
<dbReference type="InterPro" id="IPR002110">
    <property type="entry name" value="Ankyrin_rpt"/>
</dbReference>
<feature type="repeat" description="ANK" evidence="3">
    <location>
        <begin position="65"/>
        <end position="97"/>
    </location>
</feature>
<dbReference type="Gene3D" id="1.25.40.20">
    <property type="entry name" value="Ankyrin repeat-containing domain"/>
    <property type="match status" value="1"/>
</dbReference>
<evidence type="ECO:0000313" key="5">
    <source>
        <dbReference type="EMBL" id="GGH72142.1"/>
    </source>
</evidence>
<dbReference type="Pfam" id="PF12796">
    <property type="entry name" value="Ank_2"/>
    <property type="match status" value="1"/>
</dbReference>
<evidence type="ECO:0000256" key="2">
    <source>
        <dbReference type="ARBA" id="ARBA00023043"/>
    </source>
</evidence>
<reference evidence="6" key="1">
    <citation type="journal article" date="2019" name="Int. J. Syst. Evol. Microbiol.">
        <title>The Global Catalogue of Microorganisms (GCM) 10K type strain sequencing project: providing services to taxonomists for standard genome sequencing and annotation.</title>
        <authorList>
            <consortium name="The Broad Institute Genomics Platform"/>
            <consortium name="The Broad Institute Genome Sequencing Center for Infectious Disease"/>
            <person name="Wu L."/>
            <person name="Ma J."/>
        </authorList>
    </citation>
    <scope>NUCLEOTIDE SEQUENCE [LARGE SCALE GENOMIC DNA]</scope>
    <source>
        <strain evidence="6">CCM 8702</strain>
    </source>
</reference>
<feature type="repeat" description="ANK" evidence="3">
    <location>
        <begin position="31"/>
        <end position="64"/>
    </location>
</feature>
<protein>
    <recommendedName>
        <fullName evidence="4">DUF4274 domain-containing protein</fullName>
    </recommendedName>
</protein>
<sequence length="241" mass="27185">MTNWAEIARTKNVHAVRTAAGELDVNERDSRGRTPLMLFMTYKLPTEAVEILLEKGAEIEVTDKMGETALLKAIKFQQEGAVKLLLKYGARIDSPRGIRATPWNAAASRGDRAVADLLMETRGAIRLTLSAEEQQKLDALLYEEDREKALEAVRNLDSAVLLHAFVNGYNWDDGPELMFAAMESPACAEITLLDMYDLADGDYWLELRKEEYADDEERTAFRKLAENLRSRLQASMSEPDR</sequence>
<dbReference type="SMART" id="SM00248">
    <property type="entry name" value="ANK"/>
    <property type="match status" value="3"/>
</dbReference>
<feature type="domain" description="DUF4274" evidence="4">
    <location>
        <begin position="158"/>
        <end position="226"/>
    </location>
</feature>
<dbReference type="InterPro" id="IPR025369">
    <property type="entry name" value="DUF4274"/>
</dbReference>
<comment type="caution">
    <text evidence="5">The sequence shown here is derived from an EMBL/GenBank/DDBJ whole genome shotgun (WGS) entry which is preliminary data.</text>
</comment>
<dbReference type="EMBL" id="BMDD01000001">
    <property type="protein sequence ID" value="GGH72142.1"/>
    <property type="molecule type" value="Genomic_DNA"/>
</dbReference>
<dbReference type="PANTHER" id="PTHR24201">
    <property type="entry name" value="ANK_REP_REGION DOMAIN-CONTAINING PROTEIN"/>
    <property type="match status" value="1"/>
</dbReference>
<organism evidence="5 6">
    <name type="scientific">Saccharibacillus endophyticus</name>
    <dbReference type="NCBI Taxonomy" id="2060666"/>
    <lineage>
        <taxon>Bacteria</taxon>
        <taxon>Bacillati</taxon>
        <taxon>Bacillota</taxon>
        <taxon>Bacilli</taxon>
        <taxon>Bacillales</taxon>
        <taxon>Paenibacillaceae</taxon>
        <taxon>Saccharibacillus</taxon>
    </lineage>
</organism>
<evidence type="ECO:0000256" key="1">
    <source>
        <dbReference type="ARBA" id="ARBA00022737"/>
    </source>
</evidence>
<dbReference type="PROSITE" id="PS50088">
    <property type="entry name" value="ANK_REPEAT"/>
    <property type="match status" value="2"/>
</dbReference>
<proteinExistence type="predicted"/>
<gene>
    <name evidence="5" type="ORF">GCM10007362_09940</name>
</gene>
<keyword evidence="2 3" id="KW-0040">ANK repeat</keyword>
<dbReference type="Pfam" id="PF14096">
    <property type="entry name" value="DUF4274"/>
    <property type="match status" value="1"/>
</dbReference>
<dbReference type="RefSeq" id="WP_172239911.1">
    <property type="nucleotide sequence ID" value="NZ_BMDD01000001.1"/>
</dbReference>
<evidence type="ECO:0000256" key="3">
    <source>
        <dbReference type="PROSITE-ProRule" id="PRU00023"/>
    </source>
</evidence>
<accession>A0ABQ1ZN39</accession>
<keyword evidence="1" id="KW-0677">Repeat</keyword>